<proteinExistence type="predicted"/>
<feature type="transmembrane region" description="Helical" evidence="1">
    <location>
        <begin position="201"/>
        <end position="219"/>
    </location>
</feature>
<feature type="transmembrane region" description="Helical" evidence="1">
    <location>
        <begin position="318"/>
        <end position="336"/>
    </location>
</feature>
<feature type="transmembrane region" description="Helical" evidence="1">
    <location>
        <begin position="38"/>
        <end position="56"/>
    </location>
</feature>
<dbReference type="Proteomes" id="UP000613512">
    <property type="component" value="Unassembled WGS sequence"/>
</dbReference>
<accession>A0A916S7D2</accession>
<feature type="transmembrane region" description="Helical" evidence="1">
    <location>
        <begin position="291"/>
        <end position="312"/>
    </location>
</feature>
<reference evidence="2" key="2">
    <citation type="submission" date="2020-09" db="EMBL/GenBank/DDBJ databases">
        <authorList>
            <person name="Sun Q."/>
            <person name="Zhou Y."/>
        </authorList>
    </citation>
    <scope>NUCLEOTIDE SEQUENCE</scope>
    <source>
        <strain evidence="2">CGMCC 1.12408</strain>
    </source>
</reference>
<keyword evidence="1" id="KW-1133">Transmembrane helix</keyword>
<evidence type="ECO:0000256" key="1">
    <source>
        <dbReference type="SAM" id="Phobius"/>
    </source>
</evidence>
<gene>
    <name evidence="2" type="ORF">GCM10008025_29270</name>
</gene>
<feature type="transmembrane region" description="Helical" evidence="1">
    <location>
        <begin position="420"/>
        <end position="437"/>
    </location>
</feature>
<comment type="caution">
    <text evidence="2">The sequence shown here is derived from an EMBL/GenBank/DDBJ whole genome shotgun (WGS) entry which is preliminary data.</text>
</comment>
<evidence type="ECO:0000313" key="3">
    <source>
        <dbReference type="Proteomes" id="UP000613512"/>
    </source>
</evidence>
<feature type="transmembrane region" description="Helical" evidence="1">
    <location>
        <begin position="382"/>
        <end position="400"/>
    </location>
</feature>
<keyword evidence="1" id="KW-0472">Membrane</keyword>
<reference evidence="2" key="1">
    <citation type="journal article" date="2014" name="Int. J. Syst. Evol. Microbiol.">
        <title>Complete genome sequence of Corynebacterium casei LMG S-19264T (=DSM 44701T), isolated from a smear-ripened cheese.</title>
        <authorList>
            <consortium name="US DOE Joint Genome Institute (JGI-PGF)"/>
            <person name="Walter F."/>
            <person name="Albersmeier A."/>
            <person name="Kalinowski J."/>
            <person name="Ruckert C."/>
        </authorList>
    </citation>
    <scope>NUCLEOTIDE SEQUENCE</scope>
    <source>
        <strain evidence="2">CGMCC 1.12408</strain>
    </source>
</reference>
<keyword evidence="1" id="KW-0812">Transmembrane</keyword>
<dbReference type="RefSeq" id="WP_188385420.1">
    <property type="nucleotide sequence ID" value="NZ_BMEY01000017.1"/>
</dbReference>
<feature type="transmembrane region" description="Helical" evidence="1">
    <location>
        <begin position="357"/>
        <end position="376"/>
    </location>
</feature>
<feature type="transmembrane region" description="Helical" evidence="1">
    <location>
        <begin position="443"/>
        <end position="460"/>
    </location>
</feature>
<organism evidence="2 3">
    <name type="scientific">Ornithinibacillus halotolerans</name>
    <dbReference type="NCBI Taxonomy" id="1274357"/>
    <lineage>
        <taxon>Bacteria</taxon>
        <taxon>Bacillati</taxon>
        <taxon>Bacillota</taxon>
        <taxon>Bacilli</taxon>
        <taxon>Bacillales</taxon>
        <taxon>Bacillaceae</taxon>
        <taxon>Ornithinibacillus</taxon>
    </lineage>
</organism>
<name>A0A916S7D2_9BACI</name>
<dbReference type="AlphaFoldDB" id="A0A916S7D2"/>
<protein>
    <submittedName>
        <fullName evidence="2">Uncharacterized protein</fullName>
    </submittedName>
</protein>
<dbReference type="EMBL" id="BMEY01000017">
    <property type="protein sequence ID" value="GGA84306.1"/>
    <property type="molecule type" value="Genomic_DNA"/>
</dbReference>
<keyword evidence="3" id="KW-1185">Reference proteome</keyword>
<sequence>MKYPSTWQAYWFIKQNRIRKKRKVRKQFVQLNFDLTTTIYSLVLVGYLFATIFIFNDFLGQFHEQFMFIESQMVDRFWLILTIVPIRFIFKSFREPGILITNSEYQLAMLPHSIKKIAVFVMVEKWLKSLIQYLLIATLAILITPIETMLIVIYFSLFWLMEVLCTIPQWKLFQSHIMIRISLFILLISLDIIGVFTSQSILISIFILMLMVATNLIYWKNMFMHIHWGRVIEVNDYMVWNMPLISKATKIKFKKQRKYSIFQNMASRRKPFPYRDSPIHRRLWIQLLRENVEFILQVIGGLFFVILVLPFISDLVTLIGIAISIHVYSVFISSIYRERFYSGIVQVLPWHVGSYRNTFTIWSILGFSPIFLAILIYTIIHFSWMMSLGFILLVISLYVVNYKTKMDNAMAILDRRIGTLTVRETIAFCSLGLIPLYEYHPSISLLIMVFIYLVLFLFNSSKKKNE</sequence>
<feature type="transmembrane region" description="Helical" evidence="1">
    <location>
        <begin position="177"/>
        <end position="195"/>
    </location>
</feature>
<feature type="transmembrane region" description="Helical" evidence="1">
    <location>
        <begin position="130"/>
        <end position="157"/>
    </location>
</feature>
<evidence type="ECO:0000313" key="2">
    <source>
        <dbReference type="EMBL" id="GGA84306.1"/>
    </source>
</evidence>